<evidence type="ECO:0000313" key="2">
    <source>
        <dbReference type="EMBL" id="QDT41657.1"/>
    </source>
</evidence>
<reference evidence="2 3" key="1">
    <citation type="submission" date="2019-02" db="EMBL/GenBank/DDBJ databases">
        <title>Deep-cultivation of Planctomycetes and their phenomic and genomic characterization uncovers novel biology.</title>
        <authorList>
            <person name="Wiegand S."/>
            <person name="Jogler M."/>
            <person name="Boedeker C."/>
            <person name="Pinto D."/>
            <person name="Vollmers J."/>
            <person name="Rivas-Marin E."/>
            <person name="Kohn T."/>
            <person name="Peeters S.H."/>
            <person name="Heuer A."/>
            <person name="Rast P."/>
            <person name="Oberbeckmann S."/>
            <person name="Bunk B."/>
            <person name="Jeske O."/>
            <person name="Meyerdierks A."/>
            <person name="Storesund J.E."/>
            <person name="Kallscheuer N."/>
            <person name="Luecker S."/>
            <person name="Lage O.M."/>
            <person name="Pohl T."/>
            <person name="Merkel B.J."/>
            <person name="Hornburger P."/>
            <person name="Mueller R.-W."/>
            <person name="Bruemmer F."/>
            <person name="Labrenz M."/>
            <person name="Spormann A.M."/>
            <person name="Op den Camp H."/>
            <person name="Overmann J."/>
            <person name="Amann R."/>
            <person name="Jetten M.S.M."/>
            <person name="Mascher T."/>
            <person name="Medema M.H."/>
            <person name="Devos D.P."/>
            <person name="Kaster A.-K."/>
            <person name="Ovreas L."/>
            <person name="Rohde M."/>
            <person name="Galperin M.Y."/>
            <person name="Jogler C."/>
        </authorList>
    </citation>
    <scope>NUCLEOTIDE SEQUENCE [LARGE SCALE GENOMIC DNA]</scope>
    <source>
        <strain evidence="2 3">Pan241w</strain>
    </source>
</reference>
<name>A0A517RCP5_9PLAN</name>
<dbReference type="Gene3D" id="2.60.40.1120">
    <property type="entry name" value="Carboxypeptidase-like, regulatory domain"/>
    <property type="match status" value="1"/>
</dbReference>
<dbReference type="Proteomes" id="UP000317171">
    <property type="component" value="Chromosome"/>
</dbReference>
<evidence type="ECO:0000256" key="1">
    <source>
        <dbReference type="SAM" id="MobiDB-lite"/>
    </source>
</evidence>
<dbReference type="OrthoDB" id="268362at2"/>
<dbReference type="AlphaFoldDB" id="A0A517RCP5"/>
<dbReference type="EMBL" id="CP036269">
    <property type="protein sequence ID" value="QDT41657.1"/>
    <property type="molecule type" value="Genomic_DNA"/>
</dbReference>
<feature type="region of interest" description="Disordered" evidence="1">
    <location>
        <begin position="105"/>
        <end position="163"/>
    </location>
</feature>
<gene>
    <name evidence="2" type="ORF">Pan241w_17200</name>
</gene>
<dbReference type="RefSeq" id="WP_145213610.1">
    <property type="nucleotide sequence ID" value="NZ_CP036269.1"/>
</dbReference>
<organism evidence="2 3">
    <name type="scientific">Gimesia alba</name>
    <dbReference type="NCBI Taxonomy" id="2527973"/>
    <lineage>
        <taxon>Bacteria</taxon>
        <taxon>Pseudomonadati</taxon>
        <taxon>Planctomycetota</taxon>
        <taxon>Planctomycetia</taxon>
        <taxon>Planctomycetales</taxon>
        <taxon>Planctomycetaceae</taxon>
        <taxon>Gimesia</taxon>
    </lineage>
</organism>
<sequence length="163" mass="17309">MRNDLGNRLFNGISLLSIFMVLSLHGCGGGPEDTRPVRNSVSGVITYQGNPVEDAIIVFRPASSEGQTANGRTDATGAFKMGTFEGTDGVVPGEYTVMISKLEATSTSQALPEDDPNYDPNPTVEAPPKNLLPEKYANAETSGLTASVPEGEEVTDLKFELND</sequence>
<proteinExistence type="predicted"/>
<evidence type="ECO:0000313" key="3">
    <source>
        <dbReference type="Proteomes" id="UP000317171"/>
    </source>
</evidence>
<keyword evidence="3" id="KW-1185">Reference proteome</keyword>
<dbReference type="KEGG" id="gaz:Pan241w_17200"/>
<accession>A0A517RCP5</accession>
<protein>
    <recommendedName>
        <fullName evidence="4">Carboxypeptidase regulatory-like domain-containing protein</fullName>
    </recommendedName>
</protein>
<evidence type="ECO:0008006" key="4">
    <source>
        <dbReference type="Google" id="ProtNLM"/>
    </source>
</evidence>